<organism evidence="4 5">
    <name type="scientific">Deinococcus arenicola</name>
    <dbReference type="NCBI Taxonomy" id="2994950"/>
    <lineage>
        <taxon>Bacteria</taxon>
        <taxon>Thermotogati</taxon>
        <taxon>Deinococcota</taxon>
        <taxon>Deinococci</taxon>
        <taxon>Deinococcales</taxon>
        <taxon>Deinococcaceae</taxon>
        <taxon>Deinococcus</taxon>
    </lineage>
</organism>
<reference evidence="4 5" key="1">
    <citation type="submission" date="2022-11" db="EMBL/GenBank/DDBJ databases">
        <title>Deinococcus ZS9-10, Low Temperature and Draught-tolerating, UV-resistant Bacteria from Continental Antarctica.</title>
        <authorList>
            <person name="Cheng L."/>
        </authorList>
    </citation>
    <scope>NUCLEOTIDE SEQUENCE [LARGE SCALE GENOMIC DNA]</scope>
    <source>
        <strain evidence="4 5">ZS9-10</strain>
    </source>
</reference>
<dbReference type="InterPro" id="IPR027372">
    <property type="entry name" value="Phytase-like_dom"/>
</dbReference>
<evidence type="ECO:0000259" key="3">
    <source>
        <dbReference type="Pfam" id="PF13449"/>
    </source>
</evidence>
<protein>
    <submittedName>
        <fullName evidence="4">Esterase-like activity of phytase family protein</fullName>
    </submittedName>
</protein>
<dbReference type="PANTHER" id="PTHR37957">
    <property type="entry name" value="BLR7070 PROTEIN"/>
    <property type="match status" value="1"/>
</dbReference>
<dbReference type="SUPFAM" id="SSF75011">
    <property type="entry name" value="3-carboxy-cis,cis-mucoante lactonizing enzyme"/>
    <property type="match status" value="1"/>
</dbReference>
<evidence type="ECO:0000313" key="4">
    <source>
        <dbReference type="EMBL" id="MDV6375747.1"/>
    </source>
</evidence>
<dbReference type="RefSeq" id="WP_317641098.1">
    <property type="nucleotide sequence ID" value="NZ_JAPMIV010000034.1"/>
</dbReference>
<evidence type="ECO:0000313" key="5">
    <source>
        <dbReference type="Proteomes" id="UP001276150"/>
    </source>
</evidence>
<feature type="domain" description="Phytase-like" evidence="3">
    <location>
        <begin position="65"/>
        <end position="384"/>
    </location>
</feature>
<comment type="caution">
    <text evidence="4">The sequence shown here is derived from an EMBL/GenBank/DDBJ whole genome shotgun (WGS) entry which is preliminary data.</text>
</comment>
<gene>
    <name evidence="4" type="ORF">ORD21_14205</name>
</gene>
<name>A0ABU4DTJ0_9DEIO</name>
<proteinExistence type="predicted"/>
<dbReference type="PANTHER" id="PTHR37957:SF1">
    <property type="entry name" value="PHYTASE-LIKE DOMAIN-CONTAINING PROTEIN"/>
    <property type="match status" value="1"/>
</dbReference>
<keyword evidence="2" id="KW-0732">Signal</keyword>
<evidence type="ECO:0000256" key="1">
    <source>
        <dbReference type="SAM" id="MobiDB-lite"/>
    </source>
</evidence>
<feature type="region of interest" description="Disordered" evidence="1">
    <location>
        <begin position="207"/>
        <end position="229"/>
    </location>
</feature>
<feature type="compositionally biased region" description="Low complexity" evidence="1">
    <location>
        <begin position="212"/>
        <end position="227"/>
    </location>
</feature>
<accession>A0ABU4DTJ0</accession>
<dbReference type="Pfam" id="PF13449">
    <property type="entry name" value="Phytase-like"/>
    <property type="match status" value="1"/>
</dbReference>
<evidence type="ECO:0000256" key="2">
    <source>
        <dbReference type="SAM" id="SignalP"/>
    </source>
</evidence>
<sequence length="418" mass="44273">MYKPNALITAIQLSLSLGLSLSLSAQAAELVGYVVLPADTFAAGPASGQYGGDGNKATQPRFASQPVQGFSGVQFGADGSYVFMPDNGYGSKFNSPDFLLRLYSLTLTPKTAPAAIGSVSVGASIQLRDPDRKIPFLIVNENTPERLLTGSDFDIESFVSMPDGTLWIGEEFGPFLLHVSADGTVLSPPVPTPNLVAGKDPIRDLVRSPNNPSILASSPAPGAASTANLGSSKGFEGMASNPARTKLYPLLEGTVLGDAPGTIRLYEFDPTAGNFTRIVGRYKLEAPANAIGDMTVVNDNEYLIIERDQASGTDAKLKKIYKIDLSKLDTEGNFVKTEVADLLNIRDPQNLAGFGPTFRFPFVTIENVLVLDANTILVANDNNYPGMGGRGADVKDPNEFLILKLDAPLTLGAGVGRK</sequence>
<feature type="signal peptide" evidence="2">
    <location>
        <begin position="1"/>
        <end position="27"/>
    </location>
</feature>
<keyword evidence="5" id="KW-1185">Reference proteome</keyword>
<dbReference type="Proteomes" id="UP001276150">
    <property type="component" value="Unassembled WGS sequence"/>
</dbReference>
<dbReference type="EMBL" id="JAPMIV010000034">
    <property type="protein sequence ID" value="MDV6375747.1"/>
    <property type="molecule type" value="Genomic_DNA"/>
</dbReference>
<feature type="chain" id="PRO_5046629548" evidence="2">
    <location>
        <begin position="28"/>
        <end position="418"/>
    </location>
</feature>